<sequence length="144" mass="16418">MTLKREVQPKVGQNLNTVCITSGLNCLFISPNSPLRSFFDLFGSAIGFKLIQENSGKSYKLTTIFNKLDLPKDTQQKLIQKTSSAWLKIPCESLLLKALTASSIHNDLKNGLSRKQLVDKYGYSYRQISRVKNYSRYEMNEECK</sequence>
<organism evidence="1 3">
    <name type="scientific">Photobacterium toruni</name>
    <dbReference type="NCBI Taxonomy" id="1935446"/>
    <lineage>
        <taxon>Bacteria</taxon>
        <taxon>Pseudomonadati</taxon>
        <taxon>Pseudomonadota</taxon>
        <taxon>Gammaproteobacteria</taxon>
        <taxon>Vibrionales</taxon>
        <taxon>Vibrionaceae</taxon>
        <taxon>Photobacterium</taxon>
    </lineage>
</organism>
<evidence type="ECO:0000313" key="1">
    <source>
        <dbReference type="EMBL" id="SKA56779.1"/>
    </source>
</evidence>
<dbReference type="AlphaFoldDB" id="A0A1T4UVM5"/>
<dbReference type="Proteomes" id="UP000191116">
    <property type="component" value="Unassembled WGS sequence"/>
</dbReference>
<proteinExistence type="predicted"/>
<gene>
    <name evidence="1" type="ORF">CZ814_03784</name>
    <name evidence="2" type="ORF">CZ814_03795</name>
</gene>
<accession>A0A1T4UVM5</accession>
<dbReference type="RefSeq" id="WP_080176455.1">
    <property type="nucleotide sequence ID" value="NZ_AP024859.1"/>
</dbReference>
<evidence type="ECO:0000313" key="2">
    <source>
        <dbReference type="EMBL" id="SKA56826.1"/>
    </source>
</evidence>
<evidence type="ECO:0000313" key="3">
    <source>
        <dbReference type="Proteomes" id="UP000191116"/>
    </source>
</evidence>
<name>A0A1T4UVM5_9GAMM</name>
<evidence type="ECO:0008006" key="4">
    <source>
        <dbReference type="Google" id="ProtNLM"/>
    </source>
</evidence>
<dbReference type="EMBL" id="FUWP01000036">
    <property type="protein sequence ID" value="SKA56826.1"/>
    <property type="molecule type" value="Genomic_DNA"/>
</dbReference>
<reference evidence="1 3" key="1">
    <citation type="submission" date="2017-02" db="EMBL/GenBank/DDBJ databases">
        <authorList>
            <person name="Peterson S.W."/>
        </authorList>
    </citation>
    <scope>NUCLEOTIDE SEQUENCE [LARGE SCALE GENOMIC DNA]</scope>
    <source>
        <strain evidence="1 3">CECT 9189</strain>
    </source>
</reference>
<dbReference type="EMBL" id="FUWP01000036">
    <property type="protein sequence ID" value="SKA56779.1"/>
    <property type="molecule type" value="Genomic_DNA"/>
</dbReference>
<protein>
    <recommendedName>
        <fullName evidence="4">Mor transcription activator family protein</fullName>
    </recommendedName>
</protein>